<dbReference type="Pfam" id="PF01094">
    <property type="entry name" value="ANF_receptor"/>
    <property type="match status" value="1"/>
</dbReference>
<accession>R7UEV7</accession>
<organism evidence="9">
    <name type="scientific">Capitella teleta</name>
    <name type="common">Polychaete worm</name>
    <dbReference type="NCBI Taxonomy" id="283909"/>
    <lineage>
        <taxon>Eukaryota</taxon>
        <taxon>Metazoa</taxon>
        <taxon>Spiralia</taxon>
        <taxon>Lophotrochozoa</taxon>
        <taxon>Annelida</taxon>
        <taxon>Polychaeta</taxon>
        <taxon>Sedentaria</taxon>
        <taxon>Scolecida</taxon>
        <taxon>Capitellidae</taxon>
        <taxon>Capitella</taxon>
    </lineage>
</organism>
<dbReference type="EnsemblMetazoa" id="CapteT203187">
    <property type="protein sequence ID" value="CapteP203187"/>
    <property type="gene ID" value="CapteG203187"/>
</dbReference>
<protein>
    <recommendedName>
        <fullName evidence="8">Receptor ligand binding region domain-containing protein</fullName>
    </recommendedName>
</protein>
<evidence type="ECO:0000256" key="3">
    <source>
        <dbReference type="ARBA" id="ARBA00022989"/>
    </source>
</evidence>
<evidence type="ECO:0000313" key="9">
    <source>
        <dbReference type="EMBL" id="ELU01817.1"/>
    </source>
</evidence>
<evidence type="ECO:0000256" key="2">
    <source>
        <dbReference type="ARBA" id="ARBA00022692"/>
    </source>
</evidence>
<dbReference type="GO" id="GO:0004930">
    <property type="term" value="F:G protein-coupled receptor activity"/>
    <property type="evidence" value="ECO:0007669"/>
    <property type="project" value="InterPro"/>
</dbReference>
<keyword evidence="4" id="KW-0472">Membrane</keyword>
<evidence type="ECO:0000256" key="6">
    <source>
        <dbReference type="ARBA" id="ARBA00023180"/>
    </source>
</evidence>
<dbReference type="STRING" id="283909.R7UEV7"/>
<dbReference type="AlphaFoldDB" id="R7UEV7"/>
<keyword evidence="7" id="KW-0732">Signal</keyword>
<dbReference type="InterPro" id="IPR001828">
    <property type="entry name" value="ANF_lig-bd_rcpt"/>
</dbReference>
<comment type="subcellular location">
    <subcellularLocation>
        <location evidence="1">Membrane</location>
        <topology evidence="1">Multi-pass membrane protein</topology>
    </subcellularLocation>
</comment>
<keyword evidence="5" id="KW-0675">Receptor</keyword>
<dbReference type="PANTHER" id="PTHR44755">
    <property type="entry name" value="NATRIURETIC PEPTIDE RECEPTOR 3-RELATED"/>
    <property type="match status" value="1"/>
</dbReference>
<keyword evidence="6" id="KW-0325">Glycoprotein</keyword>
<dbReference type="GO" id="GO:0016020">
    <property type="term" value="C:membrane"/>
    <property type="evidence" value="ECO:0007669"/>
    <property type="project" value="UniProtKB-SubCell"/>
</dbReference>
<evidence type="ECO:0000256" key="5">
    <source>
        <dbReference type="ARBA" id="ARBA00023170"/>
    </source>
</evidence>
<dbReference type="SUPFAM" id="SSF53822">
    <property type="entry name" value="Periplasmic binding protein-like I"/>
    <property type="match status" value="1"/>
</dbReference>
<feature type="domain" description="Receptor ligand binding region" evidence="8">
    <location>
        <begin position="95"/>
        <end position="252"/>
    </location>
</feature>
<gene>
    <name evidence="9" type="ORF">CAPTEDRAFT_203187</name>
</gene>
<dbReference type="EMBL" id="AMQN01009124">
    <property type="status" value="NOT_ANNOTATED_CDS"/>
    <property type="molecule type" value="Genomic_DNA"/>
</dbReference>
<dbReference type="EMBL" id="AMQN01009125">
    <property type="status" value="NOT_ANNOTATED_CDS"/>
    <property type="molecule type" value="Genomic_DNA"/>
</dbReference>
<dbReference type="PRINTS" id="PR00248">
    <property type="entry name" value="GPCRMGR"/>
</dbReference>
<dbReference type="InterPro" id="IPR052612">
    <property type="entry name" value="ANP_Clearance_Receptor"/>
</dbReference>
<dbReference type="EMBL" id="KB304646">
    <property type="protein sequence ID" value="ELU01817.1"/>
    <property type="molecule type" value="Genomic_DNA"/>
</dbReference>
<proteinExistence type="predicted"/>
<dbReference type="InterPro" id="IPR028082">
    <property type="entry name" value="Peripla_BP_I"/>
</dbReference>
<dbReference type="PANTHER" id="PTHR44755:SF8">
    <property type="entry name" value="RECEPTOR LIGAND BINDING REGION DOMAIN-CONTAINING PROTEIN"/>
    <property type="match status" value="1"/>
</dbReference>
<dbReference type="OMA" id="SCQAREF"/>
<dbReference type="Proteomes" id="UP000014760">
    <property type="component" value="Unassembled WGS sequence"/>
</dbReference>
<reference evidence="11" key="1">
    <citation type="submission" date="2012-12" db="EMBL/GenBank/DDBJ databases">
        <authorList>
            <person name="Hellsten U."/>
            <person name="Grimwood J."/>
            <person name="Chapman J.A."/>
            <person name="Shapiro H."/>
            <person name="Aerts A."/>
            <person name="Otillar R.P."/>
            <person name="Terry A.Y."/>
            <person name="Boore J.L."/>
            <person name="Simakov O."/>
            <person name="Marletaz F."/>
            <person name="Cho S.-J."/>
            <person name="Edsinger-Gonzales E."/>
            <person name="Havlak P."/>
            <person name="Kuo D.-H."/>
            <person name="Larsson T."/>
            <person name="Lv J."/>
            <person name="Arendt D."/>
            <person name="Savage R."/>
            <person name="Osoegawa K."/>
            <person name="de Jong P."/>
            <person name="Lindberg D.R."/>
            <person name="Seaver E.C."/>
            <person name="Weisblat D.A."/>
            <person name="Putnam N.H."/>
            <person name="Grigoriev I.V."/>
            <person name="Rokhsar D.S."/>
        </authorList>
    </citation>
    <scope>NUCLEOTIDE SEQUENCE</scope>
    <source>
        <strain evidence="11">I ESC-2004</strain>
    </source>
</reference>
<evidence type="ECO:0000259" key="8">
    <source>
        <dbReference type="Pfam" id="PF01094"/>
    </source>
</evidence>
<evidence type="ECO:0000256" key="4">
    <source>
        <dbReference type="ARBA" id="ARBA00023136"/>
    </source>
</evidence>
<evidence type="ECO:0000313" key="10">
    <source>
        <dbReference type="EnsemblMetazoa" id="CapteP203187"/>
    </source>
</evidence>
<dbReference type="HOGENOM" id="CLU_1058631_0_0_1"/>
<dbReference type="GO" id="GO:0017046">
    <property type="term" value="F:peptide hormone binding"/>
    <property type="evidence" value="ECO:0007669"/>
    <property type="project" value="TreeGrafter"/>
</dbReference>
<evidence type="ECO:0000256" key="7">
    <source>
        <dbReference type="SAM" id="SignalP"/>
    </source>
</evidence>
<keyword evidence="11" id="KW-1185">Reference proteome</keyword>
<keyword evidence="2" id="KW-0812">Transmembrane</keyword>
<keyword evidence="3" id="KW-1133">Transmembrane helix</keyword>
<sequence>MTLWAMLLVALPIWGVGCESFVRPTELQIGLIAPMEKKLGYEQCMAAASMGMEDAQKQNFIKDVKIIKSGAVPHFVSFIFHDFTKYNKREDKIGGYHYKDDKCQAKPAVAATLQLQEEFAVDAYIGLPCSEGSLDAGKIIAYWDLPFISYSSSAPGLQNKTIYNTLVRMISPFNLLAQAMLEVVNYYHWTRILIVRGFDEDNYCTYAETAINEVFYKNNVSLQSLEAVERDIPNSLIEEWLLRIKREARTAVYVKRVLAFNQL</sequence>
<reference evidence="9 11" key="2">
    <citation type="journal article" date="2013" name="Nature">
        <title>Insights into bilaterian evolution from three spiralian genomes.</title>
        <authorList>
            <person name="Simakov O."/>
            <person name="Marletaz F."/>
            <person name="Cho S.J."/>
            <person name="Edsinger-Gonzales E."/>
            <person name="Havlak P."/>
            <person name="Hellsten U."/>
            <person name="Kuo D.H."/>
            <person name="Larsson T."/>
            <person name="Lv J."/>
            <person name="Arendt D."/>
            <person name="Savage R."/>
            <person name="Osoegawa K."/>
            <person name="de Jong P."/>
            <person name="Grimwood J."/>
            <person name="Chapman J.A."/>
            <person name="Shapiro H."/>
            <person name="Aerts A."/>
            <person name="Otillar R.P."/>
            <person name="Terry A.Y."/>
            <person name="Boore J.L."/>
            <person name="Grigoriev I.V."/>
            <person name="Lindberg D.R."/>
            <person name="Seaver E.C."/>
            <person name="Weisblat D.A."/>
            <person name="Putnam N.H."/>
            <person name="Rokhsar D.S."/>
        </authorList>
    </citation>
    <scope>NUCLEOTIDE SEQUENCE</scope>
    <source>
        <strain evidence="9 11">I ESC-2004</strain>
    </source>
</reference>
<evidence type="ECO:0000313" key="11">
    <source>
        <dbReference type="Proteomes" id="UP000014760"/>
    </source>
</evidence>
<feature type="signal peptide" evidence="7">
    <location>
        <begin position="1"/>
        <end position="18"/>
    </location>
</feature>
<feature type="chain" id="PRO_5008787963" description="Receptor ligand binding region domain-containing protein" evidence="7">
    <location>
        <begin position="19"/>
        <end position="263"/>
    </location>
</feature>
<dbReference type="Gene3D" id="3.40.50.2300">
    <property type="match status" value="2"/>
</dbReference>
<dbReference type="InterPro" id="IPR000337">
    <property type="entry name" value="GPCR_3"/>
</dbReference>
<name>R7UEV7_CAPTE</name>
<reference evidence="10" key="3">
    <citation type="submission" date="2015-06" db="UniProtKB">
        <authorList>
            <consortium name="EnsemblMetazoa"/>
        </authorList>
    </citation>
    <scope>IDENTIFICATION</scope>
</reference>
<evidence type="ECO:0000256" key="1">
    <source>
        <dbReference type="ARBA" id="ARBA00004141"/>
    </source>
</evidence>